<organism evidence="1 2">
    <name type="scientific">Oryzomonas rubra</name>
    <dbReference type="NCBI Taxonomy" id="2509454"/>
    <lineage>
        <taxon>Bacteria</taxon>
        <taxon>Pseudomonadati</taxon>
        <taxon>Thermodesulfobacteriota</taxon>
        <taxon>Desulfuromonadia</taxon>
        <taxon>Geobacterales</taxon>
        <taxon>Geobacteraceae</taxon>
        <taxon>Oryzomonas</taxon>
    </lineage>
</organism>
<dbReference type="Proteomes" id="UP000324298">
    <property type="component" value="Unassembled WGS sequence"/>
</dbReference>
<proteinExistence type="predicted"/>
<name>A0A5A9X840_9BACT</name>
<dbReference type="AlphaFoldDB" id="A0A5A9X840"/>
<evidence type="ECO:0000313" key="1">
    <source>
        <dbReference type="EMBL" id="KAA0888964.1"/>
    </source>
</evidence>
<dbReference type="OrthoDB" id="5393498at2"/>
<protein>
    <recommendedName>
        <fullName evidence="3">Cohesin domain-containing protein</fullName>
    </recommendedName>
</protein>
<dbReference type="GO" id="GO:0030246">
    <property type="term" value="F:carbohydrate binding"/>
    <property type="evidence" value="ECO:0007669"/>
    <property type="project" value="InterPro"/>
</dbReference>
<dbReference type="EMBL" id="SRSD01000009">
    <property type="protein sequence ID" value="KAA0888964.1"/>
    <property type="molecule type" value="Genomic_DNA"/>
</dbReference>
<reference evidence="1 2" key="1">
    <citation type="submission" date="2019-04" db="EMBL/GenBank/DDBJ databases">
        <title>Geobacter ruber sp. nov., ferric-reducing bacteria isolated from paddy soil.</title>
        <authorList>
            <person name="Xu Z."/>
            <person name="Masuda Y."/>
            <person name="Itoh H."/>
            <person name="Senoo K."/>
        </authorList>
    </citation>
    <scope>NUCLEOTIDE SEQUENCE [LARGE SCALE GENOMIC DNA]</scope>
    <source>
        <strain evidence="1 2">Red88</strain>
    </source>
</reference>
<comment type="caution">
    <text evidence="1">The sequence shown here is derived from an EMBL/GenBank/DDBJ whole genome shotgun (WGS) entry which is preliminary data.</text>
</comment>
<dbReference type="CDD" id="cd08547">
    <property type="entry name" value="Type_II_cohesin"/>
    <property type="match status" value="1"/>
</dbReference>
<evidence type="ECO:0000313" key="2">
    <source>
        <dbReference type="Proteomes" id="UP000324298"/>
    </source>
</evidence>
<sequence length="162" mass="15816">MDMRGRGNKRGNWLRIAVLLGMAAVLWGCGNGGDAASTATSSASQSSTAASKNAFVSLVPSGDGGLIIQGNNMNGVAGIALTITYDSSVLAAPTVTQGGLTAGSVMATNTQYAGTIKLAIVSNTALAGNGEIAAVSFATVNGIGNASLASVELIDGNGVAVP</sequence>
<accession>A0A5A9X840</accession>
<gene>
    <name evidence="1" type="ORF">ET418_14000</name>
</gene>
<keyword evidence="2" id="KW-1185">Reference proteome</keyword>
<evidence type="ECO:0008006" key="3">
    <source>
        <dbReference type="Google" id="ProtNLM"/>
    </source>
</evidence>
<dbReference type="Gene3D" id="2.60.40.680">
    <property type="match status" value="1"/>
</dbReference>
<dbReference type="SUPFAM" id="SSF49384">
    <property type="entry name" value="Carbohydrate-binding domain"/>
    <property type="match status" value="1"/>
</dbReference>
<dbReference type="InterPro" id="IPR008965">
    <property type="entry name" value="CBM2/CBM3_carb-bd_dom_sf"/>
</dbReference>